<evidence type="ECO:0008006" key="3">
    <source>
        <dbReference type="Google" id="ProtNLM"/>
    </source>
</evidence>
<dbReference type="Proteomes" id="UP000261600">
    <property type="component" value="Unplaced"/>
</dbReference>
<evidence type="ECO:0000313" key="1">
    <source>
        <dbReference type="Ensembl" id="ENSMALP00000007561.1"/>
    </source>
</evidence>
<sequence>MKEAAARLKFVKEHIDTPQQYWQNVLNFLIPDPEPFYGDLDKCRGFIIQLSMMFEQSPHAFALPQSKIFYIINLLWGQALAWAEAKTSHPTFPHLTSTDFIEFLHVFELWEEAAAPGENPHRHSENM</sequence>
<name>A0A3Q3Q9N9_MONAL</name>
<accession>A0A3Q3Q9N9</accession>
<dbReference type="AlphaFoldDB" id="A0A3Q3Q9N9"/>
<protein>
    <recommendedName>
        <fullName evidence="3">DUF4939 domain-containing protein</fullName>
    </recommendedName>
</protein>
<evidence type="ECO:0000313" key="2">
    <source>
        <dbReference type="Proteomes" id="UP000261600"/>
    </source>
</evidence>
<dbReference type="Ensembl" id="ENSMALT00000007724.1">
    <property type="protein sequence ID" value="ENSMALP00000007561.1"/>
    <property type="gene ID" value="ENSMALG00000005370.1"/>
</dbReference>
<organism evidence="1 2">
    <name type="scientific">Monopterus albus</name>
    <name type="common">Swamp eel</name>
    <dbReference type="NCBI Taxonomy" id="43700"/>
    <lineage>
        <taxon>Eukaryota</taxon>
        <taxon>Metazoa</taxon>
        <taxon>Chordata</taxon>
        <taxon>Craniata</taxon>
        <taxon>Vertebrata</taxon>
        <taxon>Euteleostomi</taxon>
        <taxon>Actinopterygii</taxon>
        <taxon>Neopterygii</taxon>
        <taxon>Teleostei</taxon>
        <taxon>Neoteleostei</taxon>
        <taxon>Acanthomorphata</taxon>
        <taxon>Anabantaria</taxon>
        <taxon>Synbranchiformes</taxon>
        <taxon>Synbranchidae</taxon>
        <taxon>Monopterus</taxon>
    </lineage>
</organism>
<keyword evidence="2" id="KW-1185">Reference proteome</keyword>
<proteinExistence type="predicted"/>
<reference evidence="1" key="2">
    <citation type="submission" date="2025-09" db="UniProtKB">
        <authorList>
            <consortium name="Ensembl"/>
        </authorList>
    </citation>
    <scope>IDENTIFICATION</scope>
</reference>
<reference evidence="1" key="1">
    <citation type="submission" date="2025-08" db="UniProtKB">
        <authorList>
            <consortium name="Ensembl"/>
        </authorList>
    </citation>
    <scope>IDENTIFICATION</scope>
</reference>